<accession>A0AC59Y9Z0</accession>
<organism evidence="1 2">
    <name type="scientific">Rangifer tarandus platyrhynchus</name>
    <name type="common">Svalbard reindeer</name>
    <dbReference type="NCBI Taxonomy" id="3082113"/>
    <lineage>
        <taxon>Eukaryota</taxon>
        <taxon>Metazoa</taxon>
        <taxon>Chordata</taxon>
        <taxon>Craniata</taxon>
        <taxon>Vertebrata</taxon>
        <taxon>Euteleostomi</taxon>
        <taxon>Mammalia</taxon>
        <taxon>Eutheria</taxon>
        <taxon>Laurasiatheria</taxon>
        <taxon>Artiodactyla</taxon>
        <taxon>Ruminantia</taxon>
        <taxon>Pecora</taxon>
        <taxon>Cervidae</taxon>
        <taxon>Odocoileinae</taxon>
        <taxon>Rangifer</taxon>
    </lineage>
</organism>
<evidence type="ECO:0000313" key="2">
    <source>
        <dbReference type="Proteomes" id="UP001162501"/>
    </source>
</evidence>
<dbReference type="EMBL" id="OX596095">
    <property type="protein sequence ID" value="CAM9513466.1"/>
    <property type="molecule type" value="Genomic_DNA"/>
</dbReference>
<protein>
    <submittedName>
        <fullName evidence="1">Uncharacterized protein</fullName>
    </submittedName>
</protein>
<gene>
    <name evidence="1" type="ORF">MRATA1EN22A_LOCUS3588</name>
</gene>
<dbReference type="Proteomes" id="UP001162501">
    <property type="component" value="Chromosome 11"/>
</dbReference>
<reference evidence="1" key="2">
    <citation type="submission" date="2025-03" db="EMBL/GenBank/DDBJ databases">
        <authorList>
            <consortium name="ELIXIR-Norway"/>
            <consortium name="Elixir Norway"/>
        </authorList>
    </citation>
    <scope>NUCLEOTIDE SEQUENCE</scope>
</reference>
<evidence type="ECO:0000313" key="1">
    <source>
        <dbReference type="EMBL" id="CAM9513466.1"/>
    </source>
</evidence>
<sequence>MASLPGPCVPQLRAVSSEKVFFLFFFFFFVFTCHLQPKAEEINYMVDKFMQDTVTPPHHQLVVKRWASHSAACGQVSQTLVLPPANGETTQAGQTLLPVLLDLSDLGGGSSCMLEGDRCGWIIERVSKDTQGPGGKSRNTANGAETHPWQPEPGCSGMQWEGPVARRVTAGLHPS</sequence>
<name>A0AC59Y9Z0_RANTA</name>
<reference evidence="1" key="1">
    <citation type="submission" date="2023-05" db="EMBL/GenBank/DDBJ databases">
        <authorList>
            <consortium name="ELIXIR-Norway"/>
        </authorList>
    </citation>
    <scope>NUCLEOTIDE SEQUENCE</scope>
</reference>
<proteinExistence type="predicted"/>